<feature type="region of interest" description="Disordered" evidence="1">
    <location>
        <begin position="1"/>
        <end position="25"/>
    </location>
</feature>
<organism evidence="2 3">
    <name type="scientific">Dothistroma septosporum (strain NZE10 / CBS 128990)</name>
    <name type="common">Red band needle blight fungus</name>
    <name type="synonym">Mycosphaerella pini</name>
    <dbReference type="NCBI Taxonomy" id="675120"/>
    <lineage>
        <taxon>Eukaryota</taxon>
        <taxon>Fungi</taxon>
        <taxon>Dikarya</taxon>
        <taxon>Ascomycota</taxon>
        <taxon>Pezizomycotina</taxon>
        <taxon>Dothideomycetes</taxon>
        <taxon>Dothideomycetidae</taxon>
        <taxon>Mycosphaerellales</taxon>
        <taxon>Mycosphaerellaceae</taxon>
        <taxon>Dothistroma</taxon>
    </lineage>
</organism>
<gene>
    <name evidence="2" type="ORF">DOTSEDRAFT_75829</name>
</gene>
<dbReference type="Proteomes" id="UP000016933">
    <property type="component" value="Unassembled WGS sequence"/>
</dbReference>
<reference evidence="2 3" key="2">
    <citation type="journal article" date="2012" name="PLoS Pathog.">
        <title>Diverse lifestyles and strategies of plant pathogenesis encoded in the genomes of eighteen Dothideomycetes fungi.</title>
        <authorList>
            <person name="Ohm R.A."/>
            <person name="Feau N."/>
            <person name="Henrissat B."/>
            <person name="Schoch C.L."/>
            <person name="Horwitz B.A."/>
            <person name="Barry K.W."/>
            <person name="Condon B.J."/>
            <person name="Copeland A.C."/>
            <person name="Dhillon B."/>
            <person name="Glaser F."/>
            <person name="Hesse C.N."/>
            <person name="Kosti I."/>
            <person name="LaButti K."/>
            <person name="Lindquist E.A."/>
            <person name="Lucas S."/>
            <person name="Salamov A.A."/>
            <person name="Bradshaw R.E."/>
            <person name="Ciuffetti L."/>
            <person name="Hamelin R.C."/>
            <person name="Kema G.H.J."/>
            <person name="Lawrence C."/>
            <person name="Scott J.A."/>
            <person name="Spatafora J.W."/>
            <person name="Turgeon B.G."/>
            <person name="de Wit P.J.G.M."/>
            <person name="Zhong S."/>
            <person name="Goodwin S.B."/>
            <person name="Grigoriev I.V."/>
        </authorList>
    </citation>
    <scope>NUCLEOTIDE SEQUENCE [LARGE SCALE GENOMIC DNA]</scope>
    <source>
        <strain evidence="3">NZE10 / CBS 128990</strain>
    </source>
</reference>
<accession>N1PC96</accession>
<dbReference type="HOGENOM" id="CLU_2867622_0_0_1"/>
<evidence type="ECO:0000313" key="3">
    <source>
        <dbReference type="Proteomes" id="UP000016933"/>
    </source>
</evidence>
<proteinExistence type="predicted"/>
<dbReference type="AlphaFoldDB" id="N1PC96"/>
<evidence type="ECO:0000256" key="1">
    <source>
        <dbReference type="SAM" id="MobiDB-lite"/>
    </source>
</evidence>
<protein>
    <submittedName>
        <fullName evidence="2">Uncharacterized protein</fullName>
    </submittedName>
</protein>
<name>N1PC96_DOTSN</name>
<dbReference type="EMBL" id="KB446547">
    <property type="protein sequence ID" value="EME38418.1"/>
    <property type="molecule type" value="Genomic_DNA"/>
</dbReference>
<sequence>MSRPLLPAPENRKTGGEARGNQDAKAFRHDHCALYSDKDDKRANTYRTARNEGFSTLSEKGCYF</sequence>
<evidence type="ECO:0000313" key="2">
    <source>
        <dbReference type="EMBL" id="EME38418.1"/>
    </source>
</evidence>
<keyword evidence="3" id="KW-1185">Reference proteome</keyword>
<feature type="compositionally biased region" description="Basic and acidic residues" evidence="1">
    <location>
        <begin position="10"/>
        <end position="25"/>
    </location>
</feature>
<reference evidence="3" key="1">
    <citation type="journal article" date="2012" name="PLoS Genet.">
        <title>The genomes of the fungal plant pathogens Cladosporium fulvum and Dothistroma septosporum reveal adaptation to different hosts and lifestyles but also signatures of common ancestry.</title>
        <authorList>
            <person name="de Wit P.J.G.M."/>
            <person name="van der Burgt A."/>
            <person name="Oekmen B."/>
            <person name="Stergiopoulos I."/>
            <person name="Abd-Elsalam K.A."/>
            <person name="Aerts A.L."/>
            <person name="Bahkali A.H."/>
            <person name="Beenen H.G."/>
            <person name="Chettri P."/>
            <person name="Cox M.P."/>
            <person name="Datema E."/>
            <person name="de Vries R.P."/>
            <person name="Dhillon B."/>
            <person name="Ganley A.R."/>
            <person name="Griffiths S.A."/>
            <person name="Guo Y."/>
            <person name="Hamelin R.C."/>
            <person name="Henrissat B."/>
            <person name="Kabir M.S."/>
            <person name="Jashni M.K."/>
            <person name="Kema G."/>
            <person name="Klaubauf S."/>
            <person name="Lapidus A."/>
            <person name="Levasseur A."/>
            <person name="Lindquist E."/>
            <person name="Mehrabi R."/>
            <person name="Ohm R.A."/>
            <person name="Owen T.J."/>
            <person name="Salamov A."/>
            <person name="Schwelm A."/>
            <person name="Schijlen E."/>
            <person name="Sun H."/>
            <person name="van den Burg H.A."/>
            <person name="van Ham R.C.H.J."/>
            <person name="Zhang S."/>
            <person name="Goodwin S.B."/>
            <person name="Grigoriev I.V."/>
            <person name="Collemare J."/>
            <person name="Bradshaw R.E."/>
        </authorList>
    </citation>
    <scope>NUCLEOTIDE SEQUENCE [LARGE SCALE GENOMIC DNA]</scope>
    <source>
        <strain evidence="3">NZE10 / CBS 128990</strain>
    </source>
</reference>